<reference evidence="1" key="2">
    <citation type="submission" date="2020-06" db="EMBL/GenBank/DDBJ databases">
        <title>Whole Genome Sequence of Bradyrhizobium sp. Strain 323S2.</title>
        <authorList>
            <person name="Bromfield E.S.P."/>
        </authorList>
    </citation>
    <scope>NUCLEOTIDE SEQUENCE [LARGE SCALE GENOMIC DNA]</scope>
    <source>
        <strain evidence="1">323S2</strain>
    </source>
</reference>
<accession>A0A7Z0QHS2</accession>
<evidence type="ECO:0000313" key="3">
    <source>
        <dbReference type="Proteomes" id="UP000564836"/>
    </source>
</evidence>
<dbReference type="AlphaFoldDB" id="A0A7Z0QHS2"/>
<organism evidence="1">
    <name type="scientific">Bradyrhizobium barranii subsp. barranii</name>
    <dbReference type="NCBI Taxonomy" id="2823807"/>
    <lineage>
        <taxon>Bacteria</taxon>
        <taxon>Pseudomonadati</taxon>
        <taxon>Pseudomonadota</taxon>
        <taxon>Alphaproteobacteria</taxon>
        <taxon>Hyphomicrobiales</taxon>
        <taxon>Nitrobacteraceae</taxon>
        <taxon>Bradyrhizobium</taxon>
        <taxon>Bradyrhizobium barranii</taxon>
    </lineage>
</organism>
<dbReference type="PANTHER" id="PTHR43832">
    <property type="match status" value="1"/>
</dbReference>
<dbReference type="Proteomes" id="UP000564836">
    <property type="component" value="Chromosome"/>
</dbReference>
<dbReference type="GO" id="GO:0008168">
    <property type="term" value="F:methyltransferase activity"/>
    <property type="evidence" value="ECO:0007669"/>
    <property type="project" value="UniProtKB-KW"/>
</dbReference>
<dbReference type="EMBL" id="JACBFH010000001">
    <property type="protein sequence ID" value="NYY92932.1"/>
    <property type="molecule type" value="Genomic_DNA"/>
</dbReference>
<evidence type="ECO:0000313" key="1">
    <source>
        <dbReference type="EMBL" id="NYY92932.1"/>
    </source>
</evidence>
<protein>
    <submittedName>
        <fullName evidence="1">Class I SAM-dependent methyltransferase</fullName>
    </submittedName>
    <submittedName>
        <fullName evidence="2">Cyclopropane-fatty-acyl-phospholipid synthase family protein</fullName>
    </submittedName>
</protein>
<sequence length="341" mass="38914">MTLTETAIRLGEALPWPDSVSAAVISRLVERTQRNLAKSPGGSDASFSRAIAALPVAINTAEANTQHYEIPARFFELILGPQRKYSCCFYGDDRDTLAEAEERALEITSGHAKLEDGQDILELGCGWGSLSLWMARRYPNSRITSVSNSPSQREFILRQAGAANIRNLSVITADMNEFLPCDQFDRIVSVEMFEHMVNWRPLLTRMRAVLRPGGLLFLHIFTHKSGSYRFSPENRSDWIAQHFFTGGIMPSRGLIRQFQDVFSVDAEWQWNGRHYEKTARDWLANYDRHRTEIFDVLNQVYGKDARLWQQRWRLFFLATSCLFGHAGGEEWGVSHHLLSPS</sequence>
<evidence type="ECO:0000313" key="2">
    <source>
        <dbReference type="EMBL" id="UGX91133.1"/>
    </source>
</evidence>
<dbReference type="InterPro" id="IPR029063">
    <property type="entry name" value="SAM-dependent_MTases_sf"/>
</dbReference>
<reference evidence="2 3" key="3">
    <citation type="journal article" date="2022" name="Int. J. Syst. Evol. Microbiol.">
        <title>Strains of Bradyrhizobium barranii sp. nov. associated with legumes native to Canada are symbionts of soybeans and belong to different subspecies (subsp. barranii subsp. nov. and subsp. apii subsp. nov.) and symbiovars (sv. glycinearum and sv. septentrionale).</title>
        <authorList>
            <person name="Bromfield E.S.P."/>
            <person name="Cloutier S."/>
            <person name="Wasai-Hara S."/>
            <person name="Minamisawa K."/>
        </authorList>
    </citation>
    <scope>NUCLEOTIDE SEQUENCE [LARGE SCALE GENOMIC DNA]</scope>
    <source>
        <strain evidence="2 3">323S2</strain>
    </source>
</reference>
<reference evidence="2 3" key="1">
    <citation type="journal article" date="2017" name="Syst. Appl. Microbiol.">
        <title>Soybeans inoculated with root zone soils of Canadian native legumes harbour diverse and novel Bradyrhizobium spp. that possess agricultural potential.</title>
        <authorList>
            <person name="Bromfield E.S.P."/>
            <person name="Cloutier S."/>
            <person name="Tambong J.T."/>
            <person name="Tran Thi T.V."/>
        </authorList>
    </citation>
    <scope>NUCLEOTIDE SEQUENCE [LARGE SCALE GENOMIC DNA]</scope>
    <source>
        <strain evidence="2 3">323S2</strain>
    </source>
</reference>
<dbReference type="FunFam" id="3.40.50.150:FF:000554">
    <property type="entry name" value="Cation-transporting ATPase"/>
    <property type="match status" value="1"/>
</dbReference>
<keyword evidence="1" id="KW-0489">Methyltransferase</keyword>
<dbReference type="PANTHER" id="PTHR43832:SF1">
    <property type="entry name" value="S-ADENOSYL-L-METHIONINE-DEPENDENT METHYLTRANSFERASES SUPERFAMILY PROTEIN"/>
    <property type="match status" value="1"/>
</dbReference>
<dbReference type="Gene3D" id="3.40.50.150">
    <property type="entry name" value="Vaccinia Virus protein VP39"/>
    <property type="match status" value="1"/>
</dbReference>
<dbReference type="SUPFAM" id="SSF53335">
    <property type="entry name" value="S-adenosyl-L-methionine-dependent methyltransferases"/>
    <property type="match status" value="1"/>
</dbReference>
<gene>
    <name evidence="2" type="ORF">G6321_00035770</name>
    <name evidence="1" type="ORF">G6321_32515</name>
</gene>
<dbReference type="RefSeq" id="WP_166351077.1">
    <property type="nucleotide sequence ID" value="NZ_CP088280.1"/>
</dbReference>
<keyword evidence="1" id="KW-0808">Transferase</keyword>
<dbReference type="CDD" id="cd02440">
    <property type="entry name" value="AdoMet_MTases"/>
    <property type="match status" value="1"/>
</dbReference>
<proteinExistence type="predicted"/>
<name>A0A7Z0QHS2_9BRAD</name>
<dbReference type="GO" id="GO:0032259">
    <property type="term" value="P:methylation"/>
    <property type="evidence" value="ECO:0007669"/>
    <property type="project" value="UniProtKB-KW"/>
</dbReference>
<dbReference type="EMBL" id="CP088280">
    <property type="protein sequence ID" value="UGX91133.1"/>
    <property type="molecule type" value="Genomic_DNA"/>
</dbReference>
<dbReference type="Pfam" id="PF02353">
    <property type="entry name" value="CMAS"/>
    <property type="match status" value="1"/>
</dbReference>